<feature type="region of interest" description="Disordered" evidence="12">
    <location>
        <begin position="65"/>
        <end position="118"/>
    </location>
</feature>
<evidence type="ECO:0000256" key="10">
    <source>
        <dbReference type="ARBA" id="ARBA00023204"/>
    </source>
</evidence>
<dbReference type="InterPro" id="IPR027388">
    <property type="entry name" value="Ku70_bridge/pillars_dom_sf"/>
</dbReference>
<dbReference type="GO" id="GO:0016787">
    <property type="term" value="F:hydrolase activity"/>
    <property type="evidence" value="ECO:0007669"/>
    <property type="project" value="UniProtKB-KW"/>
</dbReference>
<name>A0A7S1KSL9_9EUKA</name>
<feature type="region of interest" description="Disordered" evidence="12">
    <location>
        <begin position="1"/>
        <end position="33"/>
    </location>
</feature>
<dbReference type="PANTHER" id="PTHR12604:SF2">
    <property type="entry name" value="X-RAY REPAIR CROSS-COMPLEMENTING PROTEIN 6"/>
    <property type="match status" value="1"/>
</dbReference>
<evidence type="ECO:0000256" key="11">
    <source>
        <dbReference type="ARBA" id="ARBA00023242"/>
    </source>
</evidence>
<keyword evidence="5" id="KW-0378">Hydrolase</keyword>
<evidence type="ECO:0000259" key="13">
    <source>
        <dbReference type="PROSITE" id="PS50800"/>
    </source>
</evidence>
<dbReference type="GO" id="GO:0003684">
    <property type="term" value="F:damaged DNA binding"/>
    <property type="evidence" value="ECO:0007669"/>
    <property type="project" value="InterPro"/>
</dbReference>
<evidence type="ECO:0000256" key="7">
    <source>
        <dbReference type="ARBA" id="ARBA00022840"/>
    </source>
</evidence>
<feature type="region of interest" description="Disordered" evidence="12">
    <location>
        <begin position="604"/>
        <end position="655"/>
    </location>
</feature>
<dbReference type="SUPFAM" id="SSF53300">
    <property type="entry name" value="vWA-like"/>
    <property type="match status" value="1"/>
</dbReference>
<dbReference type="GO" id="GO:0000723">
    <property type="term" value="P:telomere maintenance"/>
    <property type="evidence" value="ECO:0007669"/>
    <property type="project" value="InterPro"/>
</dbReference>
<accession>A0A7S1KSL9</accession>
<dbReference type="SUPFAM" id="SSF68906">
    <property type="entry name" value="SAP domain"/>
    <property type="match status" value="1"/>
</dbReference>
<dbReference type="InterPro" id="IPR047087">
    <property type="entry name" value="KU70_core_dom"/>
</dbReference>
<dbReference type="Gene3D" id="1.10.720.30">
    <property type="entry name" value="SAP domain"/>
    <property type="match status" value="1"/>
</dbReference>
<dbReference type="InterPro" id="IPR006164">
    <property type="entry name" value="DNA_bd_Ku70/Ku80"/>
</dbReference>
<dbReference type="Pfam" id="PF03730">
    <property type="entry name" value="Ku_C"/>
    <property type="match status" value="1"/>
</dbReference>
<dbReference type="InterPro" id="IPR003034">
    <property type="entry name" value="SAP_dom"/>
</dbReference>
<dbReference type="PANTHER" id="PTHR12604">
    <property type="entry name" value="KU AUTOANTIGEN DNA HELICASE"/>
    <property type="match status" value="1"/>
</dbReference>
<dbReference type="SMART" id="SM00513">
    <property type="entry name" value="SAP"/>
    <property type="match status" value="1"/>
</dbReference>
<feature type="compositionally biased region" description="Basic and acidic residues" evidence="12">
    <location>
        <begin position="639"/>
        <end position="655"/>
    </location>
</feature>
<evidence type="ECO:0000256" key="4">
    <source>
        <dbReference type="ARBA" id="ARBA00022763"/>
    </source>
</evidence>
<keyword evidence="8" id="KW-0238">DNA-binding</keyword>
<dbReference type="GO" id="GO:0006303">
    <property type="term" value="P:double-strand break repair via nonhomologous end joining"/>
    <property type="evidence" value="ECO:0007669"/>
    <property type="project" value="InterPro"/>
</dbReference>
<dbReference type="NCBIfam" id="TIGR00578">
    <property type="entry name" value="ku70"/>
    <property type="match status" value="1"/>
</dbReference>
<dbReference type="Gene3D" id="3.40.50.410">
    <property type="entry name" value="von Willebrand factor, type A domain"/>
    <property type="match status" value="1"/>
</dbReference>
<dbReference type="Gene3D" id="4.10.970.10">
    <property type="entry name" value="Ku70, bridge and pillars"/>
    <property type="match status" value="1"/>
</dbReference>
<dbReference type="GO" id="GO:0006310">
    <property type="term" value="P:DNA recombination"/>
    <property type="evidence" value="ECO:0007669"/>
    <property type="project" value="UniProtKB-KW"/>
</dbReference>
<dbReference type="EMBL" id="HBGD01008810">
    <property type="protein sequence ID" value="CAD9083999.1"/>
    <property type="molecule type" value="Transcribed_RNA"/>
</dbReference>
<evidence type="ECO:0000256" key="5">
    <source>
        <dbReference type="ARBA" id="ARBA00022801"/>
    </source>
</evidence>
<keyword evidence="11" id="KW-0539">Nucleus</keyword>
<dbReference type="AlphaFoldDB" id="A0A7S1KSL9"/>
<evidence type="ECO:0000256" key="12">
    <source>
        <dbReference type="SAM" id="MobiDB-lite"/>
    </source>
</evidence>
<dbReference type="GO" id="GO:0042162">
    <property type="term" value="F:telomeric DNA binding"/>
    <property type="evidence" value="ECO:0007669"/>
    <property type="project" value="InterPro"/>
</dbReference>
<dbReference type="Gene3D" id="1.10.1600.10">
    <property type="match status" value="1"/>
</dbReference>
<dbReference type="SMART" id="SM00559">
    <property type="entry name" value="Ku78"/>
    <property type="match status" value="1"/>
</dbReference>
<keyword evidence="3" id="KW-0547">Nucleotide-binding</keyword>
<evidence type="ECO:0000256" key="1">
    <source>
        <dbReference type="ARBA" id="ARBA00004123"/>
    </source>
</evidence>
<keyword evidence="6" id="KW-0347">Helicase</keyword>
<dbReference type="InterPro" id="IPR005160">
    <property type="entry name" value="Ku_C"/>
</dbReference>
<dbReference type="GO" id="GO:0003678">
    <property type="term" value="F:DNA helicase activity"/>
    <property type="evidence" value="ECO:0007669"/>
    <property type="project" value="InterPro"/>
</dbReference>
<keyword evidence="10" id="KW-0234">DNA repair</keyword>
<dbReference type="InterPro" id="IPR005161">
    <property type="entry name" value="Ku_N"/>
</dbReference>
<dbReference type="Pfam" id="PF02735">
    <property type="entry name" value="Ku"/>
    <property type="match status" value="1"/>
</dbReference>
<dbReference type="Pfam" id="PF03731">
    <property type="entry name" value="Ku_N"/>
    <property type="match status" value="1"/>
</dbReference>
<dbReference type="GO" id="GO:0043564">
    <property type="term" value="C:Ku70:Ku80 complex"/>
    <property type="evidence" value="ECO:0007669"/>
    <property type="project" value="InterPro"/>
</dbReference>
<dbReference type="InterPro" id="IPR036465">
    <property type="entry name" value="vWFA_dom_sf"/>
</dbReference>
<dbReference type="InterPro" id="IPR036361">
    <property type="entry name" value="SAP_dom_sf"/>
</dbReference>
<comment type="similarity">
    <text evidence="2">Belongs to the ku70 family.</text>
</comment>
<evidence type="ECO:0000256" key="2">
    <source>
        <dbReference type="ARBA" id="ARBA00005240"/>
    </source>
</evidence>
<dbReference type="SUPFAM" id="SSF100939">
    <property type="entry name" value="SPOC domain-like"/>
    <property type="match status" value="1"/>
</dbReference>
<sequence>MDFPQWEEWKPSQSQNYSQGLSGLDDDNENNEHEAYHHEKDAILFLIDSHLPMFMDSLSSNAKFSHSTTNKSSHLKSEVKSEEVDNVAQTLSSIQKKEGDSDDEDNLKADTKKKGATNDGTPVKPFAFALKAAVQVACDKIISNPSDLLGMVFYGTKEKNNAFDFENINVYQPLDQPDANKIKDIETLARYEEAFPLGSCDDGAGDKADFSKALWTCQNLFSTVPSNVGFKRIFLFTTEEDPSQSNVDIRKQCMERASTLIESDIIIELFILRCKDNPLNAKVFWEHIVACDSEEYTGRITIETVEHFKDLKDVVRRKEFKKRSLATLPMNIGKMEMAVSVYNLVQRAKKNAPIMLDAKTNKPVKSETRILCEDTATELMPNEIKTFFNYGGESVFFSKEEMGNIRHIGSHGVHILGFKPKTSLKVYHNYRSSSFIYPNDFKIKNSSTAFSALIKKMIEKEKIAIARINLRQKSRVAYAALLPQEELLDEEGAQIEPPGLHIIYLPFADGIRQYDNFPVRKPDPTDEQITSAKKMIKKLTIDFSSQYFENPVVQKHYAALQALALEHTDVEDVKDVLQPDYDGMSKYQAYMDAFQQNVYQEGYDPFPKTKAPAAKRKRAVKAENPDDDDERPSKKRKTVKTEKKPQRPIDMVKEVREGTAKKLKVDILRSFLKKHGKQTMGKKAELLDRIEDFLRERGKI</sequence>
<proteinExistence type="inferred from homology"/>
<feature type="domain" description="SAP" evidence="13">
    <location>
        <begin position="660"/>
        <end position="694"/>
    </location>
</feature>
<keyword evidence="4" id="KW-0227">DNA damage</keyword>
<feature type="compositionally biased region" description="Polar residues" evidence="12">
    <location>
        <begin position="11"/>
        <end position="21"/>
    </location>
</feature>
<dbReference type="GO" id="GO:0005524">
    <property type="term" value="F:ATP binding"/>
    <property type="evidence" value="ECO:0007669"/>
    <property type="project" value="UniProtKB-KW"/>
</dbReference>
<organism evidence="14">
    <name type="scientific">Percolomonas cosmopolitus</name>
    <dbReference type="NCBI Taxonomy" id="63605"/>
    <lineage>
        <taxon>Eukaryota</taxon>
        <taxon>Discoba</taxon>
        <taxon>Heterolobosea</taxon>
        <taxon>Tetramitia</taxon>
        <taxon>Eutetramitia</taxon>
        <taxon>Percolomonadidae</taxon>
        <taxon>Percolomonas</taxon>
    </lineage>
</organism>
<dbReference type="FunFam" id="2.40.290.10:FF:000001">
    <property type="entry name" value="X-ray repair cross complementing 6"/>
    <property type="match status" value="1"/>
</dbReference>
<evidence type="ECO:0000256" key="3">
    <source>
        <dbReference type="ARBA" id="ARBA00022741"/>
    </source>
</evidence>
<dbReference type="InterPro" id="IPR006165">
    <property type="entry name" value="Ku70"/>
</dbReference>
<reference evidence="14" key="1">
    <citation type="submission" date="2021-01" db="EMBL/GenBank/DDBJ databases">
        <authorList>
            <person name="Corre E."/>
            <person name="Pelletier E."/>
            <person name="Niang G."/>
            <person name="Scheremetjew M."/>
            <person name="Finn R."/>
            <person name="Kale V."/>
            <person name="Holt S."/>
            <person name="Cochrane G."/>
            <person name="Meng A."/>
            <person name="Brown T."/>
            <person name="Cohen L."/>
        </authorList>
    </citation>
    <scope>NUCLEOTIDE SEQUENCE</scope>
    <source>
        <strain evidence="14">WS</strain>
    </source>
</reference>
<dbReference type="PIRSF" id="PIRSF003033">
    <property type="entry name" value="Ku70"/>
    <property type="match status" value="1"/>
</dbReference>
<keyword evidence="9" id="KW-0233">DNA recombination</keyword>
<dbReference type="CDD" id="cd00788">
    <property type="entry name" value="KU70"/>
    <property type="match status" value="1"/>
</dbReference>
<evidence type="ECO:0000256" key="6">
    <source>
        <dbReference type="ARBA" id="ARBA00022806"/>
    </source>
</evidence>
<comment type="subcellular location">
    <subcellularLocation>
        <location evidence="1">Nucleus</location>
    </subcellularLocation>
</comment>
<dbReference type="PROSITE" id="PS50800">
    <property type="entry name" value="SAP"/>
    <property type="match status" value="1"/>
</dbReference>
<evidence type="ECO:0000256" key="9">
    <source>
        <dbReference type="ARBA" id="ARBA00023172"/>
    </source>
</evidence>
<gene>
    <name evidence="14" type="ORF">PCOS0759_LOCUS7253</name>
</gene>
<dbReference type="GO" id="GO:0003690">
    <property type="term" value="F:double-stranded DNA binding"/>
    <property type="evidence" value="ECO:0007669"/>
    <property type="project" value="TreeGrafter"/>
</dbReference>
<dbReference type="InterPro" id="IPR016194">
    <property type="entry name" value="SPOC-like_C_dom_sf"/>
</dbReference>
<evidence type="ECO:0000313" key="14">
    <source>
        <dbReference type="EMBL" id="CAD9083999.1"/>
    </source>
</evidence>
<evidence type="ECO:0000256" key="8">
    <source>
        <dbReference type="ARBA" id="ARBA00023125"/>
    </source>
</evidence>
<keyword evidence="7" id="KW-0067">ATP-binding</keyword>
<protein>
    <recommendedName>
        <fullName evidence="13">SAP domain-containing protein</fullName>
    </recommendedName>
</protein>
<dbReference type="Gene3D" id="2.40.290.10">
    <property type="match status" value="1"/>
</dbReference>
<dbReference type="Pfam" id="PF02037">
    <property type="entry name" value="SAP"/>
    <property type="match status" value="1"/>
</dbReference>